<organism evidence="2 3">
    <name type="scientific">Strongylus vulgaris</name>
    <name type="common">Blood worm</name>
    <dbReference type="NCBI Taxonomy" id="40348"/>
    <lineage>
        <taxon>Eukaryota</taxon>
        <taxon>Metazoa</taxon>
        <taxon>Ecdysozoa</taxon>
        <taxon>Nematoda</taxon>
        <taxon>Chromadorea</taxon>
        <taxon>Rhabditida</taxon>
        <taxon>Rhabditina</taxon>
        <taxon>Rhabditomorpha</taxon>
        <taxon>Strongyloidea</taxon>
        <taxon>Strongylidae</taxon>
        <taxon>Strongylus</taxon>
    </lineage>
</organism>
<feature type="compositionally biased region" description="Polar residues" evidence="1">
    <location>
        <begin position="16"/>
        <end position="37"/>
    </location>
</feature>
<evidence type="ECO:0000313" key="2">
    <source>
        <dbReference type="EMBL" id="VDM84602.1"/>
    </source>
</evidence>
<evidence type="ECO:0000313" key="3">
    <source>
        <dbReference type="Proteomes" id="UP000270094"/>
    </source>
</evidence>
<gene>
    <name evidence="2" type="ORF">SVUK_LOCUS19600</name>
</gene>
<sequence length="37" mass="4041">MWYLPAALLGKRSRTAAPTPTLSPRTLDTVSDLPTQN</sequence>
<keyword evidence="3" id="KW-1185">Reference proteome</keyword>
<reference evidence="2 3" key="1">
    <citation type="submission" date="2018-11" db="EMBL/GenBank/DDBJ databases">
        <authorList>
            <consortium name="Pathogen Informatics"/>
        </authorList>
    </citation>
    <scope>NUCLEOTIDE SEQUENCE [LARGE SCALE GENOMIC DNA]</scope>
</reference>
<accession>A0A3P7LZR2</accession>
<protein>
    <submittedName>
        <fullName evidence="2">Uncharacterized protein</fullName>
    </submittedName>
</protein>
<evidence type="ECO:0000256" key="1">
    <source>
        <dbReference type="SAM" id="MobiDB-lite"/>
    </source>
</evidence>
<name>A0A3P7LZR2_STRVU</name>
<feature type="region of interest" description="Disordered" evidence="1">
    <location>
        <begin position="13"/>
        <end position="37"/>
    </location>
</feature>
<dbReference type="Proteomes" id="UP000270094">
    <property type="component" value="Unassembled WGS sequence"/>
</dbReference>
<dbReference type="AlphaFoldDB" id="A0A3P7LZR2"/>
<dbReference type="EMBL" id="UYYB01131415">
    <property type="protein sequence ID" value="VDM84602.1"/>
    <property type="molecule type" value="Genomic_DNA"/>
</dbReference>
<proteinExistence type="predicted"/>